<comment type="caution">
    <text evidence="3">The sequence shown here is derived from an EMBL/GenBank/DDBJ whole genome shotgun (WGS) entry which is preliminary data.</text>
</comment>
<dbReference type="EMBL" id="RCMV01000121">
    <property type="protein sequence ID" value="KAG3224152.1"/>
    <property type="molecule type" value="Genomic_DNA"/>
</dbReference>
<dbReference type="Proteomes" id="UP000736787">
    <property type="component" value="Unassembled WGS sequence"/>
</dbReference>
<gene>
    <name evidence="2" type="ORF">PC117_g7019</name>
    <name evidence="3" type="ORF">PC129_g5171</name>
</gene>
<feature type="region of interest" description="Disordered" evidence="1">
    <location>
        <begin position="370"/>
        <end position="482"/>
    </location>
</feature>
<evidence type="ECO:0000256" key="1">
    <source>
        <dbReference type="SAM" id="MobiDB-lite"/>
    </source>
</evidence>
<dbReference type="EMBL" id="RCMK01000139">
    <property type="protein sequence ID" value="KAG2947156.1"/>
    <property type="molecule type" value="Genomic_DNA"/>
</dbReference>
<dbReference type="VEuPathDB" id="FungiDB:PC110_g9473"/>
<dbReference type="Proteomes" id="UP000760860">
    <property type="component" value="Unassembled WGS sequence"/>
</dbReference>
<reference evidence="3" key="1">
    <citation type="submission" date="2018-05" db="EMBL/GenBank/DDBJ databases">
        <title>Effector identification in a new, highly contiguous assembly of the strawberry crown rot pathogen Phytophthora cactorum.</title>
        <authorList>
            <person name="Armitage A.D."/>
            <person name="Nellist C.F."/>
            <person name="Bates H."/>
            <person name="Vickerstaff R.J."/>
            <person name="Harrison R.J."/>
        </authorList>
    </citation>
    <scope>NUCLEOTIDE SEQUENCE</scope>
    <source>
        <strain evidence="2">4040</strain>
        <strain evidence="3">P421</strain>
    </source>
</reference>
<evidence type="ECO:0000313" key="4">
    <source>
        <dbReference type="Proteomes" id="UP000760860"/>
    </source>
</evidence>
<evidence type="ECO:0000313" key="3">
    <source>
        <dbReference type="EMBL" id="KAG3224152.1"/>
    </source>
</evidence>
<feature type="compositionally biased region" description="Acidic residues" evidence="1">
    <location>
        <begin position="413"/>
        <end position="443"/>
    </location>
</feature>
<feature type="region of interest" description="Disordered" evidence="1">
    <location>
        <begin position="1"/>
        <end position="29"/>
    </location>
</feature>
<accession>A0A8T1IMF2</accession>
<name>A0A8T1IMF2_9STRA</name>
<protein>
    <submittedName>
        <fullName evidence="3">Uncharacterized protein</fullName>
    </submittedName>
</protein>
<sequence>MTKSTKKAAKTTSDEESLSARLEEESKEWDESTPLHAAIEFWFQLRAILAANSHSTGIEALDRRVSKLLVDDNFPAALKEVVLFLPAPDLMEASHAQDHSVFKTPTTRARIKRSSSCTPAKAPPAKKQRTAKKKAKARIYFDLPTGVDAALGATWSASSRSRRATARRLPACRICGRATGFGTTPSFTRSFTCDASASGPQLLSAFIEEMDYHDLLTAFEDTVHDNLMWFGGRAAKHASGANDDPRSPGQEDLGTLFKRHRRRYDKVIAKALDSFEVDSHGYRSIPEMFELSQALDPTRPKNLCLSDKALARITLDVTTGRLPKENRVGNRNRAQILTEGKPIVVHTERPFQTSEVGDDDSDIEEDGEYIALKPSAPVQYKPPSSPKKNLARYLGLSSDEEDLKQEHGKPCFDQEDEEDQDEAREDKEQEADEQEDEEGDDEAVDHQPPSDSNATRTTTTDSSKADKRSNASPTPASPRNPK</sequence>
<evidence type="ECO:0000313" key="2">
    <source>
        <dbReference type="EMBL" id="KAG2947156.1"/>
    </source>
</evidence>
<feature type="compositionally biased region" description="Polar residues" evidence="1">
    <location>
        <begin position="449"/>
        <end position="462"/>
    </location>
</feature>
<organism evidence="3 4">
    <name type="scientific">Phytophthora cactorum</name>
    <dbReference type="NCBI Taxonomy" id="29920"/>
    <lineage>
        <taxon>Eukaryota</taxon>
        <taxon>Sar</taxon>
        <taxon>Stramenopiles</taxon>
        <taxon>Oomycota</taxon>
        <taxon>Peronosporomycetes</taxon>
        <taxon>Peronosporales</taxon>
        <taxon>Peronosporaceae</taxon>
        <taxon>Phytophthora</taxon>
    </lineage>
</organism>
<dbReference type="VEuPathDB" id="FungiDB:PC110_g18830"/>
<dbReference type="AlphaFoldDB" id="A0A8T1IMF2"/>
<feature type="region of interest" description="Disordered" evidence="1">
    <location>
        <begin position="96"/>
        <end position="129"/>
    </location>
</feature>
<proteinExistence type="predicted"/>